<dbReference type="HAMAP" id="MF_01153">
    <property type="entry name" value="DjlA"/>
    <property type="match status" value="1"/>
</dbReference>
<evidence type="ECO:0000256" key="7">
    <source>
        <dbReference type="HAMAP-Rule" id="MF_01153"/>
    </source>
</evidence>
<keyword evidence="3 7" id="KW-0812">Transmembrane</keyword>
<dbReference type="NCBIfam" id="NF006948">
    <property type="entry name" value="PRK09430.1"/>
    <property type="match status" value="1"/>
</dbReference>
<proteinExistence type="inferred from homology"/>
<feature type="domain" description="J" evidence="9">
    <location>
        <begin position="200"/>
        <end position="266"/>
    </location>
</feature>
<dbReference type="EMBL" id="RAQO01000009">
    <property type="protein sequence ID" value="RKF14545.1"/>
    <property type="molecule type" value="Genomic_DNA"/>
</dbReference>
<dbReference type="InterPro" id="IPR036869">
    <property type="entry name" value="J_dom_sf"/>
</dbReference>
<dbReference type="CDD" id="cd07316">
    <property type="entry name" value="terB_like_DjlA"/>
    <property type="match status" value="1"/>
</dbReference>
<keyword evidence="1 7" id="KW-1003">Cell membrane</keyword>
<evidence type="ECO:0000256" key="2">
    <source>
        <dbReference type="ARBA" id="ARBA00022519"/>
    </source>
</evidence>
<dbReference type="SMART" id="SM00271">
    <property type="entry name" value="DnaJ"/>
    <property type="match status" value="1"/>
</dbReference>
<comment type="subcellular location">
    <subcellularLocation>
        <location evidence="7">Cell inner membrane</location>
        <topology evidence="7">Single-pass type III membrane protein</topology>
    </subcellularLocation>
</comment>
<dbReference type="GO" id="GO:0051087">
    <property type="term" value="F:protein-folding chaperone binding"/>
    <property type="evidence" value="ECO:0007669"/>
    <property type="project" value="InterPro"/>
</dbReference>
<evidence type="ECO:0000256" key="4">
    <source>
        <dbReference type="ARBA" id="ARBA00022989"/>
    </source>
</evidence>
<dbReference type="CDD" id="cd06257">
    <property type="entry name" value="DnaJ"/>
    <property type="match status" value="1"/>
</dbReference>
<keyword evidence="6 7" id="KW-0143">Chaperone</keyword>
<name>A0A420E801_9ALTE</name>
<evidence type="ECO:0000256" key="8">
    <source>
        <dbReference type="SAM" id="Phobius"/>
    </source>
</evidence>
<comment type="subunit">
    <text evidence="7">Homodimer.</text>
</comment>
<comment type="caution">
    <text evidence="10">The sequence shown here is derived from an EMBL/GenBank/DDBJ whole genome shotgun (WGS) entry which is preliminary data.</text>
</comment>
<keyword evidence="4 7" id="KW-1133">Transmembrane helix</keyword>
<dbReference type="SUPFAM" id="SSF46565">
    <property type="entry name" value="Chaperone J-domain"/>
    <property type="match status" value="1"/>
</dbReference>
<dbReference type="InterPro" id="IPR001623">
    <property type="entry name" value="DnaJ_domain"/>
</dbReference>
<dbReference type="PROSITE" id="PS50076">
    <property type="entry name" value="DNAJ_2"/>
    <property type="match status" value="1"/>
</dbReference>
<dbReference type="OrthoDB" id="9782583at2"/>
<dbReference type="Pfam" id="PF00226">
    <property type="entry name" value="DnaJ"/>
    <property type="match status" value="1"/>
</dbReference>
<accession>A0A420E801</accession>
<dbReference type="GO" id="GO:0005886">
    <property type="term" value="C:plasma membrane"/>
    <property type="evidence" value="ECO:0007669"/>
    <property type="project" value="UniProtKB-SubCell"/>
</dbReference>
<feature type="topological domain" description="Periplasmic" evidence="7">
    <location>
        <begin position="1"/>
        <end position="6"/>
    </location>
</feature>
<gene>
    <name evidence="7 10" type="primary">djlA</name>
    <name evidence="10" type="ORF">DBZ36_18030</name>
</gene>
<dbReference type="Gene3D" id="1.10.287.110">
    <property type="entry name" value="DnaJ domain"/>
    <property type="match status" value="1"/>
</dbReference>
<feature type="transmembrane region" description="Helical" evidence="8">
    <location>
        <begin position="7"/>
        <end position="28"/>
    </location>
</feature>
<dbReference type="AlphaFoldDB" id="A0A420E801"/>
<dbReference type="Proteomes" id="UP000286482">
    <property type="component" value="Unassembled WGS sequence"/>
</dbReference>
<protein>
    <recommendedName>
        <fullName evidence="7">Co-chaperone protein DjlA</fullName>
    </recommendedName>
</protein>
<evidence type="ECO:0000259" key="9">
    <source>
        <dbReference type="PROSITE" id="PS50076"/>
    </source>
</evidence>
<organism evidence="10 11">
    <name type="scientific">Alginatibacterium sediminis</name>
    <dbReference type="NCBI Taxonomy" id="2164068"/>
    <lineage>
        <taxon>Bacteria</taxon>
        <taxon>Pseudomonadati</taxon>
        <taxon>Pseudomonadota</taxon>
        <taxon>Gammaproteobacteria</taxon>
        <taxon>Alteromonadales</taxon>
        <taxon>Alteromonadaceae</taxon>
        <taxon>Alginatibacterium</taxon>
    </lineage>
</organism>
<dbReference type="RefSeq" id="WP_120356356.1">
    <property type="nucleotide sequence ID" value="NZ_RAQO01000009.1"/>
</dbReference>
<keyword evidence="5 7" id="KW-0472">Membrane</keyword>
<dbReference type="InterPro" id="IPR050817">
    <property type="entry name" value="DjlA_DnaK_co-chaperone"/>
</dbReference>
<dbReference type="Pfam" id="PF05099">
    <property type="entry name" value="TerB"/>
    <property type="match status" value="1"/>
</dbReference>
<dbReference type="InterPro" id="IPR023749">
    <property type="entry name" value="DjlA"/>
</dbReference>
<comment type="function">
    <text evidence="7">Regulatory DnaK co-chaperone. Direct interaction between DnaK and DjlA is needed for the induction of the wcaABCDE operon, involved in the synthesis of a colanic acid polysaccharide capsule, possibly through activation of the RcsB/RcsC phosphotransfer signaling pathway. The colanic acid capsule may help the bacterium survive conditions outside the host.</text>
</comment>
<dbReference type="InterPro" id="IPR007791">
    <property type="entry name" value="DjlA_N"/>
</dbReference>
<feature type="topological domain" description="Cytoplasmic" evidence="7">
    <location>
        <begin position="31"/>
        <end position="266"/>
    </location>
</feature>
<reference evidence="10 11" key="1">
    <citation type="submission" date="2018-09" db="EMBL/GenBank/DDBJ databases">
        <authorList>
            <person name="Wang Z."/>
        </authorList>
    </citation>
    <scope>NUCLEOTIDE SEQUENCE [LARGE SCALE GENOMIC DNA]</scope>
    <source>
        <strain evidence="10 11">ALS 81</strain>
    </source>
</reference>
<evidence type="ECO:0000256" key="1">
    <source>
        <dbReference type="ARBA" id="ARBA00022475"/>
    </source>
</evidence>
<evidence type="ECO:0000256" key="5">
    <source>
        <dbReference type="ARBA" id="ARBA00023136"/>
    </source>
</evidence>
<dbReference type="PRINTS" id="PR00625">
    <property type="entry name" value="JDOMAIN"/>
</dbReference>
<dbReference type="InterPro" id="IPR029024">
    <property type="entry name" value="TerB-like"/>
</dbReference>
<dbReference type="PANTHER" id="PTHR24074">
    <property type="entry name" value="CO-CHAPERONE PROTEIN DJLA"/>
    <property type="match status" value="1"/>
</dbReference>
<evidence type="ECO:0000313" key="11">
    <source>
        <dbReference type="Proteomes" id="UP000286482"/>
    </source>
</evidence>
<sequence length="266" mass="29894">MRIWGKIFGALFGFAAGRFVGLIIGLWLGHRFDKALERHALVGLFQSPGSQKQFLITTFAVMGHVAKANGKVSQQEIQVASILMDRMGLRGEIRDEAQQAFNQGKESDYPLEEKIEVLVALVKGRHDLLQMFLEVQLQSAFADGEVDSAEREVLGRVASSLGFDEQVLDSLIARWEAEFKFHQQHGRQQTAADSASALKQAYQILDVAESDTDQQVKRAHRKLMSQHHPDKLVAKGLPPEMMEIANQKAQDIQQAYELIKKQRGMR</sequence>
<dbReference type="SUPFAM" id="SSF158682">
    <property type="entry name" value="TerB-like"/>
    <property type="match status" value="1"/>
</dbReference>
<keyword evidence="11" id="KW-1185">Reference proteome</keyword>
<evidence type="ECO:0000256" key="3">
    <source>
        <dbReference type="ARBA" id="ARBA00022692"/>
    </source>
</evidence>
<evidence type="ECO:0000313" key="10">
    <source>
        <dbReference type="EMBL" id="RKF14545.1"/>
    </source>
</evidence>
<dbReference type="Gene3D" id="1.10.3680.10">
    <property type="entry name" value="TerB-like"/>
    <property type="match status" value="1"/>
</dbReference>
<keyword evidence="2 7" id="KW-0997">Cell inner membrane</keyword>
<comment type="domain">
    <text evidence="7">The transmembrane domain is a dimerization domain.</text>
</comment>
<evidence type="ECO:0000256" key="6">
    <source>
        <dbReference type="ARBA" id="ARBA00023186"/>
    </source>
</evidence>